<evidence type="ECO:0000256" key="3">
    <source>
        <dbReference type="ARBA" id="ARBA00022801"/>
    </source>
</evidence>
<keyword evidence="12" id="KW-1185">Reference proteome</keyword>
<keyword evidence="3 6" id="KW-0378">Hydrolase</keyword>
<dbReference type="EC" id="3.1.1.61" evidence="6"/>
<evidence type="ECO:0000256" key="7">
    <source>
        <dbReference type="PROSITE-ProRule" id="PRU00050"/>
    </source>
</evidence>
<dbReference type="CDD" id="cd16432">
    <property type="entry name" value="CheB_Rec"/>
    <property type="match status" value="1"/>
</dbReference>
<evidence type="ECO:0000313" key="12">
    <source>
        <dbReference type="Proteomes" id="UP001486565"/>
    </source>
</evidence>
<dbReference type="InterPro" id="IPR001789">
    <property type="entry name" value="Sig_transdc_resp-reg_receiver"/>
</dbReference>
<evidence type="ECO:0000256" key="8">
    <source>
        <dbReference type="PROSITE-ProRule" id="PRU00169"/>
    </source>
</evidence>
<dbReference type="CDD" id="cd17541">
    <property type="entry name" value="REC_CheB-like"/>
    <property type="match status" value="1"/>
</dbReference>
<reference evidence="11 12" key="1">
    <citation type="submission" date="2023-03" db="EMBL/GenBank/DDBJ databases">
        <title>Novel Species.</title>
        <authorList>
            <person name="Ma S."/>
        </authorList>
    </citation>
    <scope>NUCLEOTIDE SEQUENCE [LARGE SCALE GENOMIC DNA]</scope>
    <source>
        <strain evidence="11 12">LIND6LT2</strain>
    </source>
</reference>
<evidence type="ECO:0000313" key="11">
    <source>
        <dbReference type="EMBL" id="WZL71390.1"/>
    </source>
</evidence>
<dbReference type="SUPFAM" id="SSF52172">
    <property type="entry name" value="CheY-like"/>
    <property type="match status" value="1"/>
</dbReference>
<dbReference type="InterPro" id="IPR008248">
    <property type="entry name" value="CheB-like"/>
</dbReference>
<organism evidence="11 12">
    <name type="scientific">Defluviitalea saccharophila</name>
    <dbReference type="NCBI Taxonomy" id="879970"/>
    <lineage>
        <taxon>Bacteria</taxon>
        <taxon>Bacillati</taxon>
        <taxon>Bacillota</taxon>
        <taxon>Clostridia</taxon>
        <taxon>Lachnospirales</taxon>
        <taxon>Defluviitaleaceae</taxon>
        <taxon>Defluviitalea</taxon>
    </lineage>
</organism>
<evidence type="ECO:0000256" key="1">
    <source>
        <dbReference type="ARBA" id="ARBA00022490"/>
    </source>
</evidence>
<keyword evidence="1 6" id="KW-0963">Cytoplasm</keyword>
<dbReference type="SMART" id="SM00448">
    <property type="entry name" value="REC"/>
    <property type="match status" value="1"/>
</dbReference>
<comment type="domain">
    <text evidence="6">Contains a C-terminal catalytic domain, and an N-terminal region which modulates catalytic activity.</text>
</comment>
<gene>
    <name evidence="6" type="primary">cheB</name>
    <name evidence="11" type="ORF">QBE51_11430</name>
</gene>
<dbReference type="PANTHER" id="PTHR42872:SF6">
    <property type="entry name" value="PROTEIN-GLUTAMATE METHYLESTERASE_PROTEIN-GLUTAMINE GLUTAMINASE"/>
    <property type="match status" value="1"/>
</dbReference>
<feature type="active site" evidence="6 7">
    <location>
        <position position="190"/>
    </location>
</feature>
<dbReference type="Gene3D" id="3.40.50.180">
    <property type="entry name" value="Methylesterase CheB, C-terminal domain"/>
    <property type="match status" value="1"/>
</dbReference>
<keyword evidence="2 6" id="KW-0145">Chemotaxis</keyword>
<accession>A0ABZ2Y855</accession>
<dbReference type="SUPFAM" id="SSF52738">
    <property type="entry name" value="Methylesterase CheB, C-terminal domain"/>
    <property type="match status" value="1"/>
</dbReference>
<comment type="PTM">
    <text evidence="6">Phosphorylated by CheA. Phosphorylation of the N-terminal regulatory domain activates the methylesterase activity.</text>
</comment>
<proteinExistence type="inferred from homology"/>
<dbReference type="InterPro" id="IPR000673">
    <property type="entry name" value="Sig_transdc_resp-reg_Me-estase"/>
</dbReference>
<feature type="active site" evidence="6 7">
    <location>
        <position position="164"/>
    </location>
</feature>
<dbReference type="PANTHER" id="PTHR42872">
    <property type="entry name" value="PROTEIN-GLUTAMATE METHYLESTERASE/PROTEIN-GLUTAMINE GLUTAMINASE"/>
    <property type="match status" value="1"/>
</dbReference>
<sequence length="343" mass="37481">MTQKKLKVLIVDDSIVFRQMLARSLSEDKGIEVVATASDPYDARDKILQYQPHVMTLDVEMPKMNGIDFLKKLMPQYPLPTVVVSSLSENVFNALNAGAVDFVSKPQPGDLKAREQFIKELILKIKIASTAKIFNKKTGRENGIVMTPFSQQKRDIKMIAIGASTGGTEALYNILTKLPPTMPGIVIVQHMPPGFTKMYADRLNNSCLLDVKEAETGDVVLPGKVFIAPGAFHMKVKKLGTQFIIECFKGEKVNGHCPSVDVLFHSVADHLGDQAMGIILTGMGYDGAKGLLAMNKKGSITFGQDEKSCVVYGMPRVAFNIGAVQKQLPLNHMADAICKLAAQ</sequence>
<dbReference type="PROSITE" id="PS50122">
    <property type="entry name" value="CHEB"/>
    <property type="match status" value="1"/>
</dbReference>
<evidence type="ECO:0000256" key="4">
    <source>
        <dbReference type="ARBA" id="ARBA00024867"/>
    </source>
</evidence>
<comment type="function">
    <text evidence="6">Involved in chemotaxis. Part of a chemotaxis signal transduction system that modulates chemotaxis in response to various stimuli. Catalyzes the demethylation of specific methylglutamate residues introduced into the chemoreceptors (methyl-accepting chemotaxis proteins or MCP) by CheR. Also mediates the irreversible deamidation of specific glutamine residues to glutamic acid.</text>
</comment>
<evidence type="ECO:0000259" key="9">
    <source>
        <dbReference type="PROSITE" id="PS50110"/>
    </source>
</evidence>
<dbReference type="Gene3D" id="3.40.50.2300">
    <property type="match status" value="1"/>
</dbReference>
<feature type="domain" description="CheB-type methylesterase" evidence="10">
    <location>
        <begin position="148"/>
        <end position="337"/>
    </location>
</feature>
<name>A0ABZ2Y855_9FIRM</name>
<comment type="subcellular location">
    <subcellularLocation>
        <location evidence="6">Cytoplasm</location>
    </subcellularLocation>
</comment>
<dbReference type="NCBIfam" id="NF009206">
    <property type="entry name" value="PRK12555.1"/>
    <property type="match status" value="1"/>
</dbReference>
<feature type="modified residue" description="4-aspartylphosphate" evidence="6 8">
    <location>
        <position position="58"/>
    </location>
</feature>
<feature type="domain" description="Response regulatory" evidence="9">
    <location>
        <begin position="7"/>
        <end position="120"/>
    </location>
</feature>
<dbReference type="GO" id="GO:0008984">
    <property type="term" value="F:protein-glutamate methylesterase activity"/>
    <property type="evidence" value="ECO:0007669"/>
    <property type="project" value="UniProtKB-EC"/>
</dbReference>
<dbReference type="Proteomes" id="UP001486565">
    <property type="component" value="Chromosome"/>
</dbReference>
<dbReference type="PIRSF" id="PIRSF000876">
    <property type="entry name" value="RR_chemtxs_CheB"/>
    <property type="match status" value="1"/>
</dbReference>
<protein>
    <recommendedName>
        <fullName evidence="6">Protein-glutamate methylesterase/protein-glutamine glutaminase</fullName>
        <ecNumber evidence="6">3.1.1.61</ecNumber>
        <ecNumber evidence="6">3.5.1.44</ecNumber>
    </recommendedName>
</protein>
<dbReference type="InterPro" id="IPR011006">
    <property type="entry name" value="CheY-like_superfamily"/>
</dbReference>
<keyword evidence="6 8" id="KW-0597">Phosphoprotein</keyword>
<comment type="function">
    <text evidence="4">May play the central regulatory role in sporulation. It may be an element of the effector pathway responsible for the activation of sporulation genes in response to nutritional stress. Spo0A may act in concert with spo0H (a sigma factor) to control the expression of some genes that are critical to the sporulation process.</text>
</comment>
<evidence type="ECO:0000256" key="6">
    <source>
        <dbReference type="HAMAP-Rule" id="MF_00099"/>
    </source>
</evidence>
<dbReference type="RefSeq" id="WP_341878330.1">
    <property type="nucleotide sequence ID" value="NZ_CP121687.1"/>
</dbReference>
<evidence type="ECO:0000256" key="5">
    <source>
        <dbReference type="ARBA" id="ARBA00048267"/>
    </source>
</evidence>
<evidence type="ECO:0000259" key="10">
    <source>
        <dbReference type="PROSITE" id="PS50122"/>
    </source>
</evidence>
<dbReference type="Pfam" id="PF00072">
    <property type="entry name" value="Response_reg"/>
    <property type="match status" value="1"/>
</dbReference>
<comment type="similarity">
    <text evidence="6">Belongs to the CheB family.</text>
</comment>
<dbReference type="EMBL" id="CP121687">
    <property type="protein sequence ID" value="WZL71390.1"/>
    <property type="molecule type" value="Genomic_DNA"/>
</dbReference>
<dbReference type="EC" id="3.5.1.44" evidence="6"/>
<evidence type="ECO:0000256" key="2">
    <source>
        <dbReference type="ARBA" id="ARBA00022500"/>
    </source>
</evidence>
<dbReference type="NCBIfam" id="NF001965">
    <property type="entry name" value="PRK00742.1"/>
    <property type="match status" value="1"/>
</dbReference>
<comment type="catalytic activity">
    <reaction evidence="5 6">
        <text>[protein]-L-glutamate 5-O-methyl ester + H2O = L-glutamyl-[protein] + methanol + H(+)</text>
        <dbReference type="Rhea" id="RHEA:23236"/>
        <dbReference type="Rhea" id="RHEA-COMP:10208"/>
        <dbReference type="Rhea" id="RHEA-COMP:10311"/>
        <dbReference type="ChEBI" id="CHEBI:15377"/>
        <dbReference type="ChEBI" id="CHEBI:15378"/>
        <dbReference type="ChEBI" id="CHEBI:17790"/>
        <dbReference type="ChEBI" id="CHEBI:29973"/>
        <dbReference type="ChEBI" id="CHEBI:82795"/>
        <dbReference type="EC" id="3.1.1.61"/>
    </reaction>
</comment>
<dbReference type="HAMAP" id="MF_00099">
    <property type="entry name" value="CheB_chemtxs"/>
    <property type="match status" value="1"/>
</dbReference>
<feature type="active site" evidence="6 7">
    <location>
        <position position="286"/>
    </location>
</feature>
<dbReference type="Pfam" id="PF01339">
    <property type="entry name" value="CheB_methylest"/>
    <property type="match status" value="1"/>
</dbReference>
<comment type="catalytic activity">
    <reaction evidence="6">
        <text>L-glutaminyl-[protein] + H2O = L-glutamyl-[protein] + NH4(+)</text>
        <dbReference type="Rhea" id="RHEA:16441"/>
        <dbReference type="Rhea" id="RHEA-COMP:10207"/>
        <dbReference type="Rhea" id="RHEA-COMP:10208"/>
        <dbReference type="ChEBI" id="CHEBI:15377"/>
        <dbReference type="ChEBI" id="CHEBI:28938"/>
        <dbReference type="ChEBI" id="CHEBI:29973"/>
        <dbReference type="ChEBI" id="CHEBI:30011"/>
        <dbReference type="EC" id="3.5.1.44"/>
    </reaction>
</comment>
<dbReference type="InterPro" id="IPR035909">
    <property type="entry name" value="CheB_C"/>
</dbReference>
<dbReference type="PROSITE" id="PS50110">
    <property type="entry name" value="RESPONSE_REGULATORY"/>
    <property type="match status" value="1"/>
</dbReference>